<dbReference type="PANTHER" id="PTHR30055:SF234">
    <property type="entry name" value="HTH-TYPE TRANSCRIPTIONAL REGULATOR BETI"/>
    <property type="match status" value="1"/>
</dbReference>
<gene>
    <name evidence="7" type="ORF">LX83_006175</name>
</gene>
<accession>A0AAE3GJC0</accession>
<dbReference type="GO" id="GO:0000976">
    <property type="term" value="F:transcription cis-regulatory region binding"/>
    <property type="evidence" value="ECO:0007669"/>
    <property type="project" value="TreeGrafter"/>
</dbReference>
<dbReference type="InterPro" id="IPR001647">
    <property type="entry name" value="HTH_TetR"/>
</dbReference>
<dbReference type="PANTHER" id="PTHR30055">
    <property type="entry name" value="HTH-TYPE TRANSCRIPTIONAL REGULATOR RUTR"/>
    <property type="match status" value="1"/>
</dbReference>
<comment type="caution">
    <text evidence="7">The sequence shown here is derived from an EMBL/GenBank/DDBJ whole genome shotgun (WGS) entry which is preliminary data.</text>
</comment>
<dbReference type="InterPro" id="IPR009057">
    <property type="entry name" value="Homeodomain-like_sf"/>
</dbReference>
<dbReference type="SUPFAM" id="SSF46689">
    <property type="entry name" value="Homeodomain-like"/>
    <property type="match status" value="1"/>
</dbReference>
<keyword evidence="3" id="KW-0804">Transcription</keyword>
<dbReference type="Pfam" id="PF00440">
    <property type="entry name" value="TetR_N"/>
    <property type="match status" value="1"/>
</dbReference>
<evidence type="ECO:0000256" key="5">
    <source>
        <dbReference type="SAM" id="MobiDB-lite"/>
    </source>
</evidence>
<proteinExistence type="predicted"/>
<dbReference type="Proteomes" id="UP001206128">
    <property type="component" value="Unassembled WGS sequence"/>
</dbReference>
<reference evidence="7" key="1">
    <citation type="submission" date="2022-06" db="EMBL/GenBank/DDBJ databases">
        <title>Genomic Encyclopedia of Archaeal and Bacterial Type Strains, Phase II (KMG-II): from individual species to whole genera.</title>
        <authorList>
            <person name="Goeker M."/>
        </authorList>
    </citation>
    <scope>NUCLEOTIDE SEQUENCE</scope>
    <source>
        <strain evidence="7">DSM 43935</strain>
    </source>
</reference>
<feature type="DNA-binding region" description="H-T-H motif" evidence="4">
    <location>
        <begin position="26"/>
        <end position="45"/>
    </location>
</feature>
<dbReference type="GO" id="GO:0003700">
    <property type="term" value="F:DNA-binding transcription factor activity"/>
    <property type="evidence" value="ECO:0007669"/>
    <property type="project" value="TreeGrafter"/>
</dbReference>
<evidence type="ECO:0000313" key="8">
    <source>
        <dbReference type="Proteomes" id="UP001206128"/>
    </source>
</evidence>
<name>A0AAE3GJC0_9PSEU</name>
<dbReference type="PRINTS" id="PR00455">
    <property type="entry name" value="HTHTETR"/>
</dbReference>
<feature type="region of interest" description="Disordered" evidence="5">
    <location>
        <begin position="183"/>
        <end position="206"/>
    </location>
</feature>
<dbReference type="AlphaFoldDB" id="A0AAE3GJC0"/>
<evidence type="ECO:0000313" key="7">
    <source>
        <dbReference type="EMBL" id="MCP2169291.1"/>
    </source>
</evidence>
<evidence type="ECO:0000256" key="3">
    <source>
        <dbReference type="ARBA" id="ARBA00023163"/>
    </source>
</evidence>
<dbReference type="Gene3D" id="1.10.357.10">
    <property type="entry name" value="Tetracycline Repressor, domain 2"/>
    <property type="match status" value="1"/>
</dbReference>
<evidence type="ECO:0000256" key="1">
    <source>
        <dbReference type="ARBA" id="ARBA00023015"/>
    </source>
</evidence>
<feature type="domain" description="HTH tetR-type" evidence="6">
    <location>
        <begin position="3"/>
        <end position="63"/>
    </location>
</feature>
<dbReference type="InterPro" id="IPR050109">
    <property type="entry name" value="HTH-type_TetR-like_transc_reg"/>
</dbReference>
<dbReference type="EMBL" id="JAMTCK010000017">
    <property type="protein sequence ID" value="MCP2169291.1"/>
    <property type="molecule type" value="Genomic_DNA"/>
</dbReference>
<organism evidence="7 8">
    <name type="scientific">Goodfellowiella coeruleoviolacea</name>
    <dbReference type="NCBI Taxonomy" id="334858"/>
    <lineage>
        <taxon>Bacteria</taxon>
        <taxon>Bacillati</taxon>
        <taxon>Actinomycetota</taxon>
        <taxon>Actinomycetes</taxon>
        <taxon>Pseudonocardiales</taxon>
        <taxon>Pseudonocardiaceae</taxon>
        <taxon>Goodfellowiella</taxon>
    </lineage>
</organism>
<dbReference type="PROSITE" id="PS50977">
    <property type="entry name" value="HTH_TETR_2"/>
    <property type="match status" value="1"/>
</dbReference>
<keyword evidence="8" id="KW-1185">Reference proteome</keyword>
<dbReference type="Pfam" id="PF18556">
    <property type="entry name" value="TetR_C_35"/>
    <property type="match status" value="1"/>
</dbReference>
<keyword evidence="1" id="KW-0805">Transcription regulation</keyword>
<evidence type="ECO:0000259" key="6">
    <source>
        <dbReference type="PROSITE" id="PS50977"/>
    </source>
</evidence>
<feature type="compositionally biased region" description="Basic and acidic residues" evidence="5">
    <location>
        <begin position="197"/>
        <end position="206"/>
    </location>
</feature>
<dbReference type="InterPro" id="IPR040611">
    <property type="entry name" value="AlkX_C"/>
</dbReference>
<evidence type="ECO:0000256" key="2">
    <source>
        <dbReference type="ARBA" id="ARBA00023125"/>
    </source>
</evidence>
<protein>
    <submittedName>
        <fullName evidence="7">Transcriptional regulator, TetR family</fullName>
    </submittedName>
</protein>
<sequence>MKASLREELLDATAELVATLGFRKLRVADVAEAAGVSRQTVYNEFGNKESLVQAMALRMTADFLTGISARMDQASTPVEAASAAVRFVLDHAADNRVIASALTGSDAEDLLPFLTTRGRPVFEAAIDVVRRHIHQRLPDLPEQRARLVAVTAVRLVVSHLLTPSGPAQQAAAEVTEVVAALLGPAATRPAPPAPLPEHPHPPKEQG</sequence>
<evidence type="ECO:0000256" key="4">
    <source>
        <dbReference type="PROSITE-ProRule" id="PRU00335"/>
    </source>
</evidence>
<keyword evidence="2 4" id="KW-0238">DNA-binding</keyword>